<dbReference type="GO" id="GO:0008528">
    <property type="term" value="F:G protein-coupled peptide receptor activity"/>
    <property type="evidence" value="ECO:0007669"/>
    <property type="project" value="InterPro"/>
</dbReference>
<feature type="transmembrane region" description="Helical" evidence="5">
    <location>
        <begin position="191"/>
        <end position="208"/>
    </location>
</feature>
<evidence type="ECO:0000313" key="8">
    <source>
        <dbReference type="Proteomes" id="UP000828390"/>
    </source>
</evidence>
<evidence type="ECO:0000313" key="7">
    <source>
        <dbReference type="EMBL" id="KAH3848937.1"/>
    </source>
</evidence>
<dbReference type="AlphaFoldDB" id="A0A9D4L1E3"/>
<dbReference type="PROSITE" id="PS50262">
    <property type="entry name" value="G_PROTEIN_RECEP_F1_2"/>
    <property type="match status" value="1"/>
</dbReference>
<evidence type="ECO:0000259" key="6">
    <source>
        <dbReference type="PROSITE" id="PS50262"/>
    </source>
</evidence>
<comment type="subcellular location">
    <subcellularLocation>
        <location evidence="1">Membrane</location>
    </subcellularLocation>
</comment>
<feature type="transmembrane region" description="Helical" evidence="5">
    <location>
        <begin position="73"/>
        <end position="93"/>
    </location>
</feature>
<keyword evidence="2 5" id="KW-0812">Transmembrane</keyword>
<reference evidence="7" key="2">
    <citation type="submission" date="2020-11" db="EMBL/GenBank/DDBJ databases">
        <authorList>
            <person name="McCartney M.A."/>
            <person name="Auch B."/>
            <person name="Kono T."/>
            <person name="Mallez S."/>
            <person name="Becker A."/>
            <person name="Gohl D.M."/>
            <person name="Silverstein K.A.T."/>
            <person name="Koren S."/>
            <person name="Bechman K.B."/>
            <person name="Herman A."/>
            <person name="Abrahante J.E."/>
            <person name="Garbe J."/>
        </authorList>
    </citation>
    <scope>NUCLEOTIDE SEQUENCE</scope>
    <source>
        <strain evidence="7">Duluth1</strain>
        <tissue evidence="7">Whole animal</tissue>
    </source>
</reference>
<dbReference type="PRINTS" id="PR00237">
    <property type="entry name" value="GPCRRHODOPSN"/>
</dbReference>
<dbReference type="InterPro" id="IPR052954">
    <property type="entry name" value="GPCR-Ligand_Int"/>
</dbReference>
<dbReference type="OrthoDB" id="6276488at2759"/>
<evidence type="ECO:0000256" key="3">
    <source>
        <dbReference type="ARBA" id="ARBA00022989"/>
    </source>
</evidence>
<dbReference type="InterPro" id="IPR017452">
    <property type="entry name" value="GPCR_Rhodpsn_7TM"/>
</dbReference>
<dbReference type="EMBL" id="JAIWYP010000003">
    <property type="protein sequence ID" value="KAH3848937.1"/>
    <property type="molecule type" value="Genomic_DNA"/>
</dbReference>
<evidence type="ECO:0000256" key="5">
    <source>
        <dbReference type="SAM" id="Phobius"/>
    </source>
</evidence>
<dbReference type="SUPFAM" id="SSF81321">
    <property type="entry name" value="Family A G protein-coupled receptor-like"/>
    <property type="match status" value="1"/>
</dbReference>
<keyword evidence="8" id="KW-1185">Reference proteome</keyword>
<feature type="domain" description="G-protein coupled receptors family 1 profile" evidence="6">
    <location>
        <begin position="85"/>
        <end position="313"/>
    </location>
</feature>
<comment type="caution">
    <text evidence="7">The sequence shown here is derived from an EMBL/GenBank/DDBJ whole genome shotgun (WGS) entry which is preliminary data.</text>
</comment>
<evidence type="ECO:0000256" key="1">
    <source>
        <dbReference type="ARBA" id="ARBA00004370"/>
    </source>
</evidence>
<dbReference type="Gene3D" id="1.20.1070.10">
    <property type="entry name" value="Rhodopsin 7-helix transmembrane proteins"/>
    <property type="match status" value="1"/>
</dbReference>
<gene>
    <name evidence="7" type="ORF">DPMN_091322</name>
</gene>
<sequence length="313" mass="34683">MTTFPPNLTTAVHDVNSTYVNETSLNATAAPLGVTGSRIGGGGAATFYFPWNNPTNVMTQGTSENITTALQCYVFPILTLSGVTGNIMSLIVLFQRKLRDSTTTVVLIGLSFSDMVFLVTNYVRKSTCIIDRYDKMAGDTLTATTFYYMFYLKTAFSRVSTILIVVISAERLIAVAFPFKVKMLVTKPKMIATVLLSYVVTLGALAGLPPQYTYAYIRGKPVISQTQFAKDNAVALKGYNEYFLPIVFRHIPVFVVFILNIVIIVILRRSAQFQKNASSKDDKRRRNRGRSRACLLRSQSCFSCACCLETSFS</sequence>
<feature type="transmembrane region" description="Helical" evidence="5">
    <location>
        <begin position="246"/>
        <end position="267"/>
    </location>
</feature>
<organism evidence="7 8">
    <name type="scientific">Dreissena polymorpha</name>
    <name type="common">Zebra mussel</name>
    <name type="synonym">Mytilus polymorpha</name>
    <dbReference type="NCBI Taxonomy" id="45954"/>
    <lineage>
        <taxon>Eukaryota</taxon>
        <taxon>Metazoa</taxon>
        <taxon>Spiralia</taxon>
        <taxon>Lophotrochozoa</taxon>
        <taxon>Mollusca</taxon>
        <taxon>Bivalvia</taxon>
        <taxon>Autobranchia</taxon>
        <taxon>Heteroconchia</taxon>
        <taxon>Euheterodonta</taxon>
        <taxon>Imparidentia</taxon>
        <taxon>Neoheterodontei</taxon>
        <taxon>Myida</taxon>
        <taxon>Dreissenoidea</taxon>
        <taxon>Dreissenidae</taxon>
        <taxon>Dreissena</taxon>
    </lineage>
</organism>
<keyword evidence="4 5" id="KW-0472">Membrane</keyword>
<protein>
    <recommendedName>
        <fullName evidence="6">G-protein coupled receptors family 1 profile domain-containing protein</fullName>
    </recommendedName>
</protein>
<dbReference type="Pfam" id="PF10324">
    <property type="entry name" value="7TM_GPCR_Srw"/>
    <property type="match status" value="1"/>
</dbReference>
<dbReference type="GO" id="GO:0016020">
    <property type="term" value="C:membrane"/>
    <property type="evidence" value="ECO:0007669"/>
    <property type="project" value="UniProtKB-SubCell"/>
</dbReference>
<evidence type="ECO:0000256" key="4">
    <source>
        <dbReference type="ARBA" id="ARBA00023136"/>
    </source>
</evidence>
<dbReference type="InterPro" id="IPR000276">
    <property type="entry name" value="GPCR_Rhodpsn"/>
</dbReference>
<dbReference type="InterPro" id="IPR019427">
    <property type="entry name" value="7TM_GPCR_serpentine_rcpt_Srw"/>
</dbReference>
<accession>A0A9D4L1E3</accession>
<name>A0A9D4L1E3_DREPO</name>
<proteinExistence type="predicted"/>
<evidence type="ECO:0000256" key="2">
    <source>
        <dbReference type="ARBA" id="ARBA00022692"/>
    </source>
</evidence>
<dbReference type="Proteomes" id="UP000828390">
    <property type="component" value="Unassembled WGS sequence"/>
</dbReference>
<dbReference type="PANTHER" id="PTHR46641">
    <property type="entry name" value="FMRFAMIDE RECEPTOR-RELATED"/>
    <property type="match status" value="1"/>
</dbReference>
<keyword evidence="3 5" id="KW-1133">Transmembrane helix</keyword>
<reference evidence="7" key="1">
    <citation type="journal article" date="2019" name="bioRxiv">
        <title>The Genome of the Zebra Mussel, Dreissena polymorpha: A Resource for Invasive Species Research.</title>
        <authorList>
            <person name="McCartney M.A."/>
            <person name="Auch B."/>
            <person name="Kono T."/>
            <person name="Mallez S."/>
            <person name="Zhang Y."/>
            <person name="Obille A."/>
            <person name="Becker A."/>
            <person name="Abrahante J.E."/>
            <person name="Garbe J."/>
            <person name="Badalamenti J.P."/>
            <person name="Herman A."/>
            <person name="Mangelson H."/>
            <person name="Liachko I."/>
            <person name="Sullivan S."/>
            <person name="Sone E.D."/>
            <person name="Koren S."/>
            <person name="Silverstein K.A.T."/>
            <person name="Beckman K.B."/>
            <person name="Gohl D.M."/>
        </authorList>
    </citation>
    <scope>NUCLEOTIDE SEQUENCE</scope>
    <source>
        <strain evidence="7">Duluth1</strain>
        <tissue evidence="7">Whole animal</tissue>
    </source>
</reference>
<feature type="transmembrane region" description="Helical" evidence="5">
    <location>
        <begin position="105"/>
        <end position="123"/>
    </location>
</feature>